<evidence type="ECO:0000313" key="1">
    <source>
        <dbReference type="EMBL" id="MBE4906750.1"/>
    </source>
</evidence>
<dbReference type="EMBL" id="JADCLJ010000006">
    <property type="protein sequence ID" value="MBE4906750.1"/>
    <property type="molecule type" value="Genomic_DNA"/>
</dbReference>
<gene>
    <name evidence="1" type="ORF">IMZ08_01600</name>
</gene>
<dbReference type="Proteomes" id="UP001516662">
    <property type="component" value="Unassembled WGS sequence"/>
</dbReference>
<accession>A0ABR9QE38</accession>
<dbReference type="InterPro" id="IPR015058">
    <property type="entry name" value="DUF1878"/>
</dbReference>
<organism evidence="1 2">
    <name type="scientific">Litchfieldia luteola</name>
    <dbReference type="NCBI Taxonomy" id="682179"/>
    <lineage>
        <taxon>Bacteria</taxon>
        <taxon>Bacillati</taxon>
        <taxon>Bacillota</taxon>
        <taxon>Bacilli</taxon>
        <taxon>Bacillales</taxon>
        <taxon>Bacillaceae</taxon>
        <taxon>Litchfieldia</taxon>
    </lineage>
</organism>
<keyword evidence="2" id="KW-1185">Reference proteome</keyword>
<proteinExistence type="predicted"/>
<dbReference type="InterPro" id="IPR035945">
    <property type="entry name" value="YhaI-like_sf"/>
</dbReference>
<sequence>MESLEARIERLEYYQSLLFDFLDTEKAAFYKLIVKAQLGKNEVNDLLNLCEIMDEKFKQQKAEGFVTFTPLLTEFVGMLHSKLEVKEVIDALINHGKYLTLMYEFKKLLNTLD</sequence>
<reference evidence="1 2" key="1">
    <citation type="submission" date="2020-10" db="EMBL/GenBank/DDBJ databases">
        <title>Bacillus sp. HD4P25, an endophyte from a halophyte.</title>
        <authorList>
            <person name="Sun J.-Q."/>
        </authorList>
    </citation>
    <scope>NUCLEOTIDE SEQUENCE [LARGE SCALE GENOMIC DNA]</scope>
    <source>
        <strain evidence="1 2">YIM 93174</strain>
    </source>
</reference>
<name>A0ABR9QE38_9BACI</name>
<protein>
    <submittedName>
        <fullName evidence="1">DUF1878 family protein</fullName>
    </submittedName>
</protein>
<evidence type="ECO:0000313" key="2">
    <source>
        <dbReference type="Proteomes" id="UP001516662"/>
    </source>
</evidence>
<comment type="caution">
    <text evidence="1">The sequence shown here is derived from an EMBL/GenBank/DDBJ whole genome shotgun (WGS) entry which is preliminary data.</text>
</comment>
<dbReference type="Gene3D" id="1.10.3750.10">
    <property type="entry name" value="YhaI-like"/>
    <property type="match status" value="1"/>
</dbReference>
<dbReference type="SUPFAM" id="SSF109915">
    <property type="entry name" value="Hypothetical protein YhaI"/>
    <property type="match status" value="1"/>
</dbReference>
<dbReference type="Pfam" id="PF08963">
    <property type="entry name" value="DUF1878"/>
    <property type="match status" value="1"/>
</dbReference>